<name>A0A8H6H8C8_9AGAR</name>
<organism evidence="2 3">
    <name type="scientific">Ephemerocybe angulata</name>
    <dbReference type="NCBI Taxonomy" id="980116"/>
    <lineage>
        <taxon>Eukaryota</taxon>
        <taxon>Fungi</taxon>
        <taxon>Dikarya</taxon>
        <taxon>Basidiomycota</taxon>
        <taxon>Agaricomycotina</taxon>
        <taxon>Agaricomycetes</taxon>
        <taxon>Agaricomycetidae</taxon>
        <taxon>Agaricales</taxon>
        <taxon>Agaricineae</taxon>
        <taxon>Psathyrellaceae</taxon>
        <taxon>Ephemerocybe</taxon>
    </lineage>
</organism>
<comment type="caution">
    <text evidence="2">The sequence shown here is derived from an EMBL/GenBank/DDBJ whole genome shotgun (WGS) entry which is preliminary data.</text>
</comment>
<feature type="compositionally biased region" description="Acidic residues" evidence="1">
    <location>
        <begin position="38"/>
        <end position="68"/>
    </location>
</feature>
<dbReference type="AlphaFoldDB" id="A0A8H6H8C8"/>
<dbReference type="Proteomes" id="UP000521943">
    <property type="component" value="Unassembled WGS sequence"/>
</dbReference>
<keyword evidence="3" id="KW-1185">Reference proteome</keyword>
<sequence>MPDGLLTPTRFTQRLTLFDPASNALIPRTSSEPRPIEHDDDDEARDNDTDIEDADDNDDGLDEEEAEEGSSTCTHQAHQLPPPLAARTACVLSVDTGPSLQRKRFFIAGVAQGVLEASVAQGALEAGVAQGCVAAFVDVMGRARTRFANASGAASPESCLPVARRAGRRESQSRAEYAVVVLCAGCEWTSEAKAGEEYNHGVELPRAKTTYAVVPSVIGSMSEMDDGPIFGLCCTESRGLGVGGQPGAGCMTVHIQTSDLEQLLCMCGGEDEELAVGMSSSSYVEPGQNLGVVDVVGFSAV</sequence>
<evidence type="ECO:0000313" key="3">
    <source>
        <dbReference type="Proteomes" id="UP000521943"/>
    </source>
</evidence>
<reference evidence="2 3" key="1">
    <citation type="submission" date="2020-07" db="EMBL/GenBank/DDBJ databases">
        <title>Comparative genomics of pyrophilous fungi reveals a link between fire events and developmental genes.</title>
        <authorList>
            <consortium name="DOE Joint Genome Institute"/>
            <person name="Steindorff A.S."/>
            <person name="Carver A."/>
            <person name="Calhoun S."/>
            <person name="Stillman K."/>
            <person name="Liu H."/>
            <person name="Lipzen A."/>
            <person name="Pangilinan J."/>
            <person name="Labutti K."/>
            <person name="Bruns T.D."/>
            <person name="Grigoriev I.V."/>
        </authorList>
    </citation>
    <scope>NUCLEOTIDE SEQUENCE [LARGE SCALE GENOMIC DNA]</scope>
    <source>
        <strain evidence="2 3">CBS 144469</strain>
    </source>
</reference>
<proteinExistence type="predicted"/>
<gene>
    <name evidence="2" type="ORF">DFP72DRAFT_861478</name>
</gene>
<accession>A0A8H6H8C8</accession>
<feature type="region of interest" description="Disordered" evidence="1">
    <location>
        <begin position="17"/>
        <end position="80"/>
    </location>
</feature>
<evidence type="ECO:0000313" key="2">
    <source>
        <dbReference type="EMBL" id="KAF6741790.1"/>
    </source>
</evidence>
<protein>
    <submittedName>
        <fullName evidence="2">Uncharacterized protein</fullName>
    </submittedName>
</protein>
<evidence type="ECO:0000256" key="1">
    <source>
        <dbReference type="SAM" id="MobiDB-lite"/>
    </source>
</evidence>
<dbReference type="EMBL" id="JACGCI010000217">
    <property type="protein sequence ID" value="KAF6741790.1"/>
    <property type="molecule type" value="Genomic_DNA"/>
</dbReference>